<feature type="compositionally biased region" description="Low complexity" evidence="1">
    <location>
        <begin position="29"/>
        <end position="62"/>
    </location>
</feature>
<feature type="compositionally biased region" description="Basic and acidic residues" evidence="1">
    <location>
        <begin position="93"/>
        <end position="102"/>
    </location>
</feature>
<dbReference type="Proteomes" id="UP000655208">
    <property type="component" value="Unassembled WGS sequence"/>
</dbReference>
<feature type="region of interest" description="Disordered" evidence="1">
    <location>
        <begin position="1"/>
        <end position="106"/>
    </location>
</feature>
<keyword evidence="3" id="KW-1185">Reference proteome</keyword>
<name>A0A917WMZ8_9ACTN</name>
<evidence type="ECO:0000313" key="2">
    <source>
        <dbReference type="EMBL" id="GGM16221.1"/>
    </source>
</evidence>
<protein>
    <recommendedName>
        <fullName evidence="4">Centromere-binding protein ParB C-terminal domain-containing protein</fullName>
    </recommendedName>
</protein>
<proteinExistence type="predicted"/>
<accession>A0A917WMZ8</accession>
<dbReference type="AlphaFoldDB" id="A0A917WMZ8"/>
<dbReference type="EMBL" id="BMNA01000015">
    <property type="protein sequence ID" value="GGM16221.1"/>
    <property type="molecule type" value="Genomic_DNA"/>
</dbReference>
<reference evidence="2" key="1">
    <citation type="journal article" date="2014" name="Int. J. Syst. Evol. Microbiol.">
        <title>Complete genome sequence of Corynebacterium casei LMG S-19264T (=DSM 44701T), isolated from a smear-ripened cheese.</title>
        <authorList>
            <consortium name="US DOE Joint Genome Institute (JGI-PGF)"/>
            <person name="Walter F."/>
            <person name="Albersmeier A."/>
            <person name="Kalinowski J."/>
            <person name="Ruckert C."/>
        </authorList>
    </citation>
    <scope>NUCLEOTIDE SEQUENCE</scope>
    <source>
        <strain evidence="2">CGMCC 4.7308</strain>
    </source>
</reference>
<reference evidence="2" key="2">
    <citation type="submission" date="2020-09" db="EMBL/GenBank/DDBJ databases">
        <authorList>
            <person name="Sun Q."/>
            <person name="Zhou Y."/>
        </authorList>
    </citation>
    <scope>NUCLEOTIDE SEQUENCE</scope>
    <source>
        <strain evidence="2">CGMCC 4.7308</strain>
    </source>
</reference>
<dbReference type="Gene3D" id="6.10.180.30">
    <property type="match status" value="1"/>
</dbReference>
<dbReference type="RefSeq" id="WP_188944660.1">
    <property type="nucleotide sequence ID" value="NZ_BMNA01000015.1"/>
</dbReference>
<feature type="compositionally biased region" description="Basic and acidic residues" evidence="1">
    <location>
        <begin position="7"/>
        <end position="24"/>
    </location>
</feature>
<sequence length="171" mass="18637">MTSTPDTADRRVAGLSRRRADPDPARLIAANRPAPLATAADQPVQDDAVVDVDPTPAPAADQLLERTPAPVYSSPGRRRPRPTAQPVQPPASETDHEVDAPRKVTTYMRPSVRDRAAVAFKATAYFEQDDSWSHMVEKAVLAEVERREAAHNGGRPFAADGAMLKRGRLIR</sequence>
<gene>
    <name evidence="2" type="ORF">GCM10011594_40300</name>
</gene>
<evidence type="ECO:0000313" key="3">
    <source>
        <dbReference type="Proteomes" id="UP000655208"/>
    </source>
</evidence>
<organism evidence="2 3">
    <name type="scientific">Nakamurella endophytica</name>
    <dbReference type="NCBI Taxonomy" id="1748367"/>
    <lineage>
        <taxon>Bacteria</taxon>
        <taxon>Bacillati</taxon>
        <taxon>Actinomycetota</taxon>
        <taxon>Actinomycetes</taxon>
        <taxon>Nakamurellales</taxon>
        <taxon>Nakamurellaceae</taxon>
        <taxon>Nakamurella</taxon>
    </lineage>
</organism>
<evidence type="ECO:0008006" key="4">
    <source>
        <dbReference type="Google" id="ProtNLM"/>
    </source>
</evidence>
<comment type="caution">
    <text evidence="2">The sequence shown here is derived from an EMBL/GenBank/DDBJ whole genome shotgun (WGS) entry which is preliminary data.</text>
</comment>
<evidence type="ECO:0000256" key="1">
    <source>
        <dbReference type="SAM" id="MobiDB-lite"/>
    </source>
</evidence>